<name>A0A5N6DKV5_ASPPA</name>
<keyword evidence="3" id="KW-1185">Reference proteome</keyword>
<dbReference type="AlphaFoldDB" id="A0A5N6DKV5"/>
<reference evidence="2 3" key="1">
    <citation type="submission" date="2019-04" db="EMBL/GenBank/DDBJ databases">
        <title>Fungal friends and foes A comparative genomics study of 23 Aspergillus species from section Flavi.</title>
        <authorList>
            <consortium name="DOE Joint Genome Institute"/>
            <person name="Kjaerbolling I."/>
            <person name="Vesth T.C."/>
            <person name="Frisvad J.C."/>
            <person name="Nybo J.L."/>
            <person name="Theobald S."/>
            <person name="Kildgaard S."/>
            <person name="Petersen T.I."/>
            <person name="Kuo A."/>
            <person name="Sato A."/>
            <person name="Lyhne E.K."/>
            <person name="Kogle M.E."/>
            <person name="Wiebenga A."/>
            <person name="Kun R.S."/>
            <person name="Lubbers R.J."/>
            <person name="Makela M.R."/>
            <person name="Barry K."/>
            <person name="Chovatia M."/>
            <person name="Clum A."/>
            <person name="Daum C."/>
            <person name="Haridas S."/>
            <person name="He G."/>
            <person name="LaButti K."/>
            <person name="Lipzen A."/>
            <person name="Mondo S."/>
            <person name="Pangilinan J."/>
            <person name="Riley R."/>
            <person name="Salamov A."/>
            <person name="Simmons B.A."/>
            <person name="Magnuson J.K."/>
            <person name="Henrissat B."/>
            <person name="Mortensen U.H."/>
            <person name="Larsen T.O."/>
            <person name="De vries R.P."/>
            <person name="Grigoriev I.V."/>
            <person name="Machida M."/>
            <person name="Baker S.E."/>
            <person name="Andersen M.R."/>
        </authorList>
    </citation>
    <scope>NUCLEOTIDE SEQUENCE [LARGE SCALE GENOMIC DNA]</scope>
    <source>
        <strain evidence="2 3">CBS 117618</strain>
    </source>
</reference>
<organism evidence="2 3">
    <name type="scientific">Aspergillus parasiticus</name>
    <dbReference type="NCBI Taxonomy" id="5067"/>
    <lineage>
        <taxon>Eukaryota</taxon>
        <taxon>Fungi</taxon>
        <taxon>Dikarya</taxon>
        <taxon>Ascomycota</taxon>
        <taxon>Pezizomycotina</taxon>
        <taxon>Eurotiomycetes</taxon>
        <taxon>Eurotiomycetidae</taxon>
        <taxon>Eurotiales</taxon>
        <taxon>Aspergillaceae</taxon>
        <taxon>Aspergillus</taxon>
        <taxon>Aspergillus subgen. Circumdati</taxon>
    </lineage>
</organism>
<proteinExistence type="predicted"/>
<dbReference type="VEuPathDB" id="FungiDB:BDV34DRAFT_195135"/>
<sequence length="79" mass="9102">MVNSMVSFYSVQVWLLMYFLFLNTLELFPSLLSCSSRQVPTLCVRQKSSEVLQVLAFRDSTFPTLVNGYSRCNFASNFK</sequence>
<keyword evidence="1" id="KW-0472">Membrane</keyword>
<gene>
    <name evidence="2" type="ORF">BDV34DRAFT_195135</name>
</gene>
<evidence type="ECO:0000313" key="2">
    <source>
        <dbReference type="EMBL" id="KAB8205745.1"/>
    </source>
</evidence>
<feature type="transmembrane region" description="Helical" evidence="1">
    <location>
        <begin position="6"/>
        <end position="28"/>
    </location>
</feature>
<protein>
    <submittedName>
        <fullName evidence="2">Uncharacterized protein</fullName>
    </submittedName>
</protein>
<dbReference type="EMBL" id="ML734968">
    <property type="protein sequence ID" value="KAB8205745.1"/>
    <property type="molecule type" value="Genomic_DNA"/>
</dbReference>
<evidence type="ECO:0000313" key="3">
    <source>
        <dbReference type="Proteomes" id="UP000326532"/>
    </source>
</evidence>
<evidence type="ECO:0000256" key="1">
    <source>
        <dbReference type="SAM" id="Phobius"/>
    </source>
</evidence>
<keyword evidence="1" id="KW-1133">Transmembrane helix</keyword>
<accession>A0A5N6DKV5</accession>
<dbReference type="Proteomes" id="UP000326532">
    <property type="component" value="Unassembled WGS sequence"/>
</dbReference>
<keyword evidence="1" id="KW-0812">Transmembrane</keyword>